<evidence type="ECO:0000256" key="8">
    <source>
        <dbReference type="ARBA" id="ARBA00022842"/>
    </source>
</evidence>
<feature type="binding site" evidence="20">
    <location>
        <begin position="1758"/>
        <end position="1760"/>
    </location>
    <ligand>
        <name>acetyl-CoA</name>
        <dbReference type="ChEBI" id="CHEBI:57288"/>
    </ligand>
</feature>
<keyword evidence="3" id="KW-0444">Lipid biosynthesis</keyword>
<dbReference type="CDD" id="cd00828">
    <property type="entry name" value="elong_cond_enzymes"/>
    <property type="match status" value="1"/>
</dbReference>
<dbReference type="Pfam" id="PF01648">
    <property type="entry name" value="ACPS"/>
    <property type="match status" value="1"/>
</dbReference>
<feature type="binding site" evidence="20">
    <location>
        <position position="1784"/>
    </location>
    <ligand>
        <name>acetyl-CoA</name>
        <dbReference type="ChEBI" id="CHEBI:57288"/>
    </ligand>
</feature>
<dbReference type="InterPro" id="IPR050830">
    <property type="entry name" value="Fungal_FAS"/>
</dbReference>
<dbReference type="InterPro" id="IPR026025">
    <property type="entry name" value="FAS_alpha_yeast"/>
</dbReference>
<dbReference type="GO" id="GO:0004312">
    <property type="term" value="F:fatty acid synthase activity"/>
    <property type="evidence" value="ECO:0007669"/>
    <property type="project" value="EnsemblFungi"/>
</dbReference>
<keyword evidence="27" id="KW-1185">Reference proteome</keyword>
<evidence type="ECO:0000313" key="27">
    <source>
        <dbReference type="Proteomes" id="UP000095038"/>
    </source>
</evidence>
<evidence type="ECO:0000256" key="11">
    <source>
        <dbReference type="ARBA" id="ARBA00023027"/>
    </source>
</evidence>
<evidence type="ECO:0000256" key="3">
    <source>
        <dbReference type="ARBA" id="ARBA00022516"/>
    </source>
</evidence>
<dbReference type="EMBL" id="KV454480">
    <property type="protein sequence ID" value="ODV61264.1"/>
    <property type="molecule type" value="Genomic_DNA"/>
</dbReference>
<dbReference type="Proteomes" id="UP000095038">
    <property type="component" value="Unassembled WGS sequence"/>
</dbReference>
<evidence type="ECO:0000256" key="7">
    <source>
        <dbReference type="ARBA" id="ARBA00022832"/>
    </source>
</evidence>
<evidence type="ECO:0000256" key="14">
    <source>
        <dbReference type="ARBA" id="ARBA00023268"/>
    </source>
</evidence>
<dbReference type="GO" id="GO:0005829">
    <property type="term" value="C:cytosol"/>
    <property type="evidence" value="ECO:0007669"/>
    <property type="project" value="EnsemblFungi"/>
</dbReference>
<dbReference type="SUPFAM" id="SSF51735">
    <property type="entry name" value="NAD(P)-binding Rossmann-fold domains"/>
    <property type="match status" value="1"/>
</dbReference>
<feature type="binding site" evidence="21">
    <location>
        <position position="1860"/>
    </location>
    <ligand>
        <name>Mg(2+)</name>
        <dbReference type="ChEBI" id="CHEBI:18420"/>
    </ligand>
</feature>
<evidence type="ECO:0000256" key="13">
    <source>
        <dbReference type="ARBA" id="ARBA00023160"/>
    </source>
</evidence>
<dbReference type="InterPro" id="IPR020841">
    <property type="entry name" value="PKS_Beta-ketoAc_synthase_dom"/>
</dbReference>
<feature type="binding site" evidence="20">
    <location>
        <begin position="1827"/>
        <end position="1830"/>
    </location>
    <ligand>
        <name>acetyl-CoA</name>
        <dbReference type="ChEBI" id="CHEBI:57288"/>
    </ligand>
</feature>
<dbReference type="InParanoid" id="A0A1D2VHX7"/>
<feature type="binding site" evidence="21">
    <location>
        <position position="1758"/>
    </location>
    <ligand>
        <name>Mg(2+)</name>
        <dbReference type="ChEBI" id="CHEBI:18420"/>
    </ligand>
</feature>
<dbReference type="PANTHER" id="PTHR10982:SF21">
    <property type="entry name" value="FATTY ACID SYNTHASE SUBUNIT BETA"/>
    <property type="match status" value="1"/>
</dbReference>
<dbReference type="Gene3D" id="6.10.250.1930">
    <property type="match status" value="1"/>
</dbReference>
<dbReference type="HAMAP" id="MF_00101">
    <property type="entry name" value="AcpS"/>
    <property type="match status" value="1"/>
</dbReference>
<dbReference type="FunFam" id="3.90.470.20:FF:000005">
    <property type="entry name" value="Fatty acid synthase alpha subunit FasA"/>
    <property type="match status" value="1"/>
</dbReference>
<dbReference type="CDD" id="cd08950">
    <property type="entry name" value="KR_fFAS_SDR_c_like"/>
    <property type="match status" value="1"/>
</dbReference>
<keyword evidence="7" id="KW-0276">Fatty acid metabolism</keyword>
<dbReference type="InterPro" id="IPR014031">
    <property type="entry name" value="Ketoacyl_synth_C"/>
</dbReference>
<dbReference type="GO" id="GO:0000287">
    <property type="term" value="F:magnesium ion binding"/>
    <property type="evidence" value="ECO:0007669"/>
    <property type="project" value="InterPro"/>
</dbReference>
<evidence type="ECO:0000256" key="22">
    <source>
        <dbReference type="PIRSR" id="PIRSR000454-4"/>
    </source>
</evidence>
<dbReference type="Pfam" id="PF18314">
    <property type="entry name" value="FAS_I_H"/>
    <property type="match status" value="1"/>
</dbReference>
<dbReference type="SUPFAM" id="SSF56214">
    <property type="entry name" value="4'-phosphopantetheinyl transferase"/>
    <property type="match status" value="1"/>
</dbReference>
<keyword evidence="11" id="KW-0520">NAD</keyword>
<dbReference type="Pfam" id="PF18325">
    <property type="entry name" value="Fas_alpha_ACP"/>
    <property type="match status" value="1"/>
</dbReference>
<dbReference type="Gene3D" id="3.30.70.2490">
    <property type="match status" value="1"/>
</dbReference>
<keyword evidence="10" id="KW-0560">Oxidoreductase</keyword>
<keyword evidence="6 21" id="KW-0479">Metal-binding</keyword>
<evidence type="ECO:0000256" key="2">
    <source>
        <dbReference type="ARBA" id="ARBA00022450"/>
    </source>
</evidence>
<evidence type="ECO:0000256" key="1">
    <source>
        <dbReference type="ARBA" id="ARBA00007485"/>
    </source>
</evidence>
<keyword evidence="23" id="KW-0175">Coiled coil</keyword>
<dbReference type="InterPro" id="IPR018201">
    <property type="entry name" value="Ketoacyl_synth_AS"/>
</dbReference>
<dbReference type="PROSITE" id="PS52004">
    <property type="entry name" value="KS3_2"/>
    <property type="match status" value="1"/>
</dbReference>
<comment type="similarity">
    <text evidence="1 18">Belongs to the thiolase-like superfamily. Fungal fatty acid synthetase subunit alpha family.</text>
</comment>
<name>A0A1D2VHX7_9ASCO</name>
<dbReference type="GO" id="GO:0004321">
    <property type="term" value="F:fatty-acyl-CoA synthase activity"/>
    <property type="evidence" value="ECO:0007669"/>
    <property type="project" value="UniProtKB-EC"/>
</dbReference>
<evidence type="ECO:0000256" key="20">
    <source>
        <dbReference type="PIRSR" id="PIRSR000454-2"/>
    </source>
</evidence>
<evidence type="ECO:0000256" key="24">
    <source>
        <dbReference type="SAM" id="MobiDB-lite"/>
    </source>
</evidence>
<evidence type="ECO:0000256" key="18">
    <source>
        <dbReference type="PIRNR" id="PIRNR000454"/>
    </source>
</evidence>
<dbReference type="Pfam" id="PF00109">
    <property type="entry name" value="ketoacyl-synt"/>
    <property type="match status" value="1"/>
</dbReference>
<dbReference type="InterPro" id="IPR036291">
    <property type="entry name" value="NAD(P)-bd_dom_sf"/>
</dbReference>
<dbReference type="PANTHER" id="PTHR10982">
    <property type="entry name" value="MALONYL COA-ACYL CARRIER PROTEIN TRANSACYLASE"/>
    <property type="match status" value="1"/>
</dbReference>
<dbReference type="GO" id="GO:0101026">
    <property type="term" value="P:mitotic nuclear membrane biogenesis"/>
    <property type="evidence" value="ECO:0007669"/>
    <property type="project" value="EnsemblFungi"/>
</dbReference>
<comment type="catalytic activity">
    <reaction evidence="16 18">
        <text>a (3R)-hydroxyacyl-[ACP] + NADP(+) = a 3-oxoacyl-[ACP] + NADPH + H(+)</text>
        <dbReference type="Rhea" id="RHEA:17397"/>
        <dbReference type="Rhea" id="RHEA-COMP:9916"/>
        <dbReference type="Rhea" id="RHEA-COMP:9945"/>
        <dbReference type="ChEBI" id="CHEBI:15378"/>
        <dbReference type="ChEBI" id="CHEBI:57783"/>
        <dbReference type="ChEBI" id="CHEBI:58349"/>
        <dbReference type="ChEBI" id="CHEBI:78776"/>
        <dbReference type="ChEBI" id="CHEBI:78827"/>
        <dbReference type="EC" id="1.1.1.100"/>
    </reaction>
</comment>
<dbReference type="Gene3D" id="3.90.25.70">
    <property type="match status" value="1"/>
</dbReference>
<dbReference type="GO" id="GO:1900535">
    <property type="term" value="P:palmitic acid biosynthetic process"/>
    <property type="evidence" value="ECO:0007669"/>
    <property type="project" value="EnsemblFungi"/>
</dbReference>
<dbReference type="InterPro" id="IPR047224">
    <property type="entry name" value="FAS_alpha_su_C"/>
</dbReference>
<dbReference type="RefSeq" id="XP_020047571.1">
    <property type="nucleotide sequence ID" value="XM_020190530.1"/>
</dbReference>
<feature type="active site" description="For beta-ketoacyl synthase activity" evidence="19">
    <location>
        <position position="1295"/>
    </location>
</feature>
<reference evidence="27" key="1">
    <citation type="submission" date="2016-05" db="EMBL/GenBank/DDBJ databases">
        <title>Comparative genomics of biotechnologically important yeasts.</title>
        <authorList>
            <consortium name="DOE Joint Genome Institute"/>
            <person name="Riley R."/>
            <person name="Haridas S."/>
            <person name="Wolfe K.H."/>
            <person name="Lopes M.R."/>
            <person name="Hittinger C.T."/>
            <person name="Goker M."/>
            <person name="Salamov A."/>
            <person name="Wisecaver J."/>
            <person name="Long T.M."/>
            <person name="Aerts A.L."/>
            <person name="Barry K."/>
            <person name="Choi C."/>
            <person name="Clum A."/>
            <person name="Coughlan A.Y."/>
            <person name="Deshpande S."/>
            <person name="Douglass A.P."/>
            <person name="Hanson S.J."/>
            <person name="Klenk H.-P."/>
            <person name="Labutti K."/>
            <person name="Lapidus A."/>
            <person name="Lindquist E."/>
            <person name="Lipzen A."/>
            <person name="Meier-Kolthoff J.P."/>
            <person name="Ohm R.A."/>
            <person name="Otillar R.P."/>
            <person name="Pangilinan J."/>
            <person name="Peng Y."/>
            <person name="Rokas A."/>
            <person name="Rosa C.A."/>
            <person name="Scheuner C."/>
            <person name="Sibirny A.A."/>
            <person name="Slot J.C."/>
            <person name="Stielow J.B."/>
            <person name="Sun H."/>
            <person name="Kurtzman C.P."/>
            <person name="Blackwell M."/>
            <person name="Grigoriev I.V."/>
            <person name="Jeffries T.W."/>
        </authorList>
    </citation>
    <scope>NUCLEOTIDE SEQUENCE [LARGE SCALE GENOMIC DNA]</scope>
    <source>
        <strain evidence="27">DSM 1968</strain>
    </source>
</reference>
<evidence type="ECO:0000256" key="19">
    <source>
        <dbReference type="PIRSR" id="PIRSR000454-1"/>
    </source>
</evidence>
<dbReference type="InterPro" id="IPR041550">
    <property type="entry name" value="FASI_helical"/>
</dbReference>
<keyword evidence="9" id="KW-0521">NADP</keyword>
<dbReference type="PIRSF" id="PIRSF000454">
    <property type="entry name" value="FAS_yeast_alpha"/>
    <property type="match status" value="1"/>
</dbReference>
<evidence type="ECO:0000313" key="26">
    <source>
        <dbReference type="EMBL" id="ODV61264.1"/>
    </source>
</evidence>
<dbReference type="SUPFAM" id="SSF52151">
    <property type="entry name" value="FabD/lysophospholipase-like"/>
    <property type="match status" value="1"/>
</dbReference>
<evidence type="ECO:0000256" key="21">
    <source>
        <dbReference type="PIRSR" id="PIRSR000454-3"/>
    </source>
</evidence>
<evidence type="ECO:0000256" key="10">
    <source>
        <dbReference type="ARBA" id="ARBA00023002"/>
    </source>
</evidence>
<dbReference type="InterPro" id="IPR002347">
    <property type="entry name" value="SDR_fam"/>
</dbReference>
<feature type="coiled-coil region" evidence="23">
    <location>
        <begin position="1439"/>
        <end position="1501"/>
    </location>
</feature>
<dbReference type="InterPro" id="IPR002582">
    <property type="entry name" value="ACPS"/>
</dbReference>
<dbReference type="GO" id="GO:0008897">
    <property type="term" value="F:holo-[acyl-carrier-protein] synthase activity"/>
    <property type="evidence" value="ECO:0007669"/>
    <property type="project" value="EnsemblFungi"/>
</dbReference>
<dbReference type="FunCoup" id="A0A1D2VHX7">
    <property type="interactions" value="354"/>
</dbReference>
<feature type="region of interest" description="Disordered" evidence="24">
    <location>
        <begin position="1342"/>
        <end position="1367"/>
    </location>
</feature>
<dbReference type="EC" id="1.1.1.100" evidence="18"/>
<dbReference type="Gene3D" id="3.40.50.720">
    <property type="entry name" value="NAD(P)-binding Rossmann-like Domain"/>
    <property type="match status" value="1"/>
</dbReference>
<comment type="catalytic activity">
    <reaction evidence="17 18">
        <text>a fatty acyl-[ACP] + malonyl-[ACP] + H(+) = a 3-oxoacyl-[ACP] + holo-[ACP] + CO2</text>
        <dbReference type="Rhea" id="RHEA:22836"/>
        <dbReference type="Rhea" id="RHEA-COMP:9623"/>
        <dbReference type="Rhea" id="RHEA-COMP:9685"/>
        <dbReference type="Rhea" id="RHEA-COMP:9916"/>
        <dbReference type="Rhea" id="RHEA-COMP:14125"/>
        <dbReference type="ChEBI" id="CHEBI:15378"/>
        <dbReference type="ChEBI" id="CHEBI:16526"/>
        <dbReference type="ChEBI" id="CHEBI:64479"/>
        <dbReference type="ChEBI" id="CHEBI:78449"/>
        <dbReference type="ChEBI" id="CHEBI:78776"/>
        <dbReference type="ChEBI" id="CHEBI:138651"/>
        <dbReference type="EC" id="2.3.1.41"/>
    </reaction>
</comment>
<feature type="region of interest" description="Disordered" evidence="24">
    <location>
        <begin position="597"/>
        <end position="627"/>
    </location>
</feature>
<feature type="binding site" evidence="20">
    <location>
        <position position="1794"/>
    </location>
    <ligand>
        <name>acetyl-CoA</name>
        <dbReference type="ChEBI" id="CHEBI:57288"/>
    </ligand>
</feature>
<dbReference type="GeneID" id="30964166"/>
<dbReference type="Gene3D" id="6.10.140.1410">
    <property type="match status" value="1"/>
</dbReference>
<feature type="binding site" evidence="20">
    <location>
        <begin position="1803"/>
        <end position="1819"/>
    </location>
    <ligand>
        <name>acetyl-CoA</name>
        <dbReference type="ChEBI" id="CHEBI:57288"/>
    </ligand>
</feature>
<evidence type="ECO:0000256" key="4">
    <source>
        <dbReference type="ARBA" id="ARBA00022553"/>
    </source>
</evidence>
<gene>
    <name evidence="26" type="primary">FASA</name>
    <name evidence="26" type="ORF">ASCRUDRAFT_34529</name>
</gene>
<feature type="binding site" evidence="21">
    <location>
        <position position="1760"/>
    </location>
    <ligand>
        <name>Mg(2+)</name>
        <dbReference type="ChEBI" id="CHEBI:18420"/>
    </ligand>
</feature>
<dbReference type="EC" id="2.3.1.86" evidence="18"/>
<dbReference type="FunFam" id="3.90.25.70:FF:000001">
    <property type="entry name" value="Fatty acid synthase subunit alpha"/>
    <property type="match status" value="1"/>
</dbReference>
<dbReference type="InterPro" id="IPR008278">
    <property type="entry name" value="4-PPantetheinyl_Trfase_dom"/>
</dbReference>
<keyword evidence="5 18" id="KW-0808">Transferase</keyword>
<dbReference type="OrthoDB" id="4251012at2759"/>
<evidence type="ECO:0000256" key="15">
    <source>
        <dbReference type="ARBA" id="ARBA00048237"/>
    </source>
</evidence>
<evidence type="ECO:0000256" key="17">
    <source>
        <dbReference type="ARBA" id="ARBA00049541"/>
    </source>
</evidence>
<feature type="modified residue" description="O-(pantetheine 4'-phosphoryl)serine" evidence="22">
    <location>
        <position position="181"/>
    </location>
</feature>
<dbReference type="InterPro" id="IPR016035">
    <property type="entry name" value="Acyl_Trfase/lysoPLipase"/>
</dbReference>
<dbReference type="STRING" id="1344418.A0A1D2VHX7"/>
<evidence type="ECO:0000256" key="23">
    <source>
        <dbReference type="SAM" id="Coils"/>
    </source>
</evidence>
<dbReference type="Gene3D" id="3.90.470.20">
    <property type="entry name" value="4'-phosphopantetheinyl transferase domain"/>
    <property type="match status" value="1"/>
</dbReference>
<comment type="catalytic activity">
    <reaction evidence="15">
        <text>acetyl-CoA + n malonyl-CoA + 2n NADPH + 4n H(+) = a long-chain-acyl-CoA + n CoA + n CO2 + 2n NADP(+).</text>
        <dbReference type="EC" id="2.3.1.86"/>
    </reaction>
</comment>
<dbReference type="InterPro" id="IPR014030">
    <property type="entry name" value="Ketoacyl_synth_N"/>
</dbReference>
<dbReference type="GO" id="GO:0004316">
    <property type="term" value="F:3-oxoacyl-[acyl-carrier-protein] reductase (NADPH) activity"/>
    <property type="evidence" value="ECO:0007669"/>
    <property type="project" value="UniProtKB-EC"/>
</dbReference>
<dbReference type="PROSITE" id="PS00606">
    <property type="entry name" value="KS3_1"/>
    <property type="match status" value="1"/>
</dbReference>
<feature type="compositionally biased region" description="Polar residues" evidence="24">
    <location>
        <begin position="1358"/>
        <end position="1367"/>
    </location>
</feature>
<evidence type="ECO:0000259" key="25">
    <source>
        <dbReference type="PROSITE" id="PS52004"/>
    </source>
</evidence>
<accession>A0A1D2VHX7</accession>
<dbReference type="InterPro" id="IPR004568">
    <property type="entry name" value="Ppantetheine-prot_Trfase_dom"/>
</dbReference>
<dbReference type="InterPro" id="IPR016039">
    <property type="entry name" value="Thiolase-like"/>
</dbReference>
<feature type="domain" description="Ketosynthase family 3 (KS3)" evidence="25">
    <location>
        <begin position="1110"/>
        <end position="1650"/>
    </location>
</feature>
<dbReference type="InterPro" id="IPR037143">
    <property type="entry name" value="4-PPantetheinyl_Trfase_dom_sf"/>
</dbReference>
<proteinExistence type="inferred from homology"/>
<keyword evidence="12" id="KW-0443">Lipid metabolism</keyword>
<organism evidence="26 27">
    <name type="scientific">Ascoidea rubescens DSM 1968</name>
    <dbReference type="NCBI Taxonomy" id="1344418"/>
    <lineage>
        <taxon>Eukaryota</taxon>
        <taxon>Fungi</taxon>
        <taxon>Dikarya</taxon>
        <taxon>Ascomycota</taxon>
        <taxon>Saccharomycotina</taxon>
        <taxon>Saccharomycetes</taxon>
        <taxon>Ascoideaceae</taxon>
        <taxon>Ascoidea</taxon>
    </lineage>
</organism>
<dbReference type="EC" id="2.3.1.41" evidence="18"/>
<keyword evidence="14" id="KW-0511">Multifunctional enzyme</keyword>
<evidence type="ECO:0000256" key="9">
    <source>
        <dbReference type="ARBA" id="ARBA00022857"/>
    </source>
</evidence>
<dbReference type="GO" id="GO:0005835">
    <property type="term" value="C:fatty acid synthase complex"/>
    <property type="evidence" value="ECO:0007669"/>
    <property type="project" value="EnsemblFungi"/>
</dbReference>
<dbReference type="SUPFAM" id="SSF53901">
    <property type="entry name" value="Thiolase-like"/>
    <property type="match status" value="2"/>
</dbReference>
<feature type="binding site" evidence="21">
    <location>
        <position position="1859"/>
    </location>
    <ligand>
        <name>Mg(2+)</name>
        <dbReference type="ChEBI" id="CHEBI:18420"/>
    </ligand>
</feature>
<evidence type="ECO:0000256" key="12">
    <source>
        <dbReference type="ARBA" id="ARBA00023098"/>
    </source>
</evidence>
<evidence type="ECO:0000256" key="6">
    <source>
        <dbReference type="ARBA" id="ARBA00022723"/>
    </source>
</evidence>
<feature type="binding site" evidence="21">
    <location>
        <position position="1759"/>
    </location>
    <ligand>
        <name>Mg(2+)</name>
        <dbReference type="ChEBI" id="CHEBI:18420"/>
    </ligand>
</feature>
<sequence>MRPEVEQELAHTLLIELLAYQFASPVRWIETQKVIFEEKKISKFIEIGPSPTLVGMAKRTLKNYEPFDQALNINRELLSYANDQAAIYYTEAPSAPKAAVAAASKKKAIKSDSAPKPKPAASRAPAPIAAAPAPVAAAAPVADQPLKATFILQVIVAHKLKKSLADIPMSKTIKDLVNGKSTIQNEILGDLEFGSTPEKPEDTPLQELADSFQESYNGELGKTSTALISKFISSKMPGGFTTTSAKSYLQKKWGLGEGRQNASLLVALTMQPEKRLASEDEANSFLDSVAQKYASVAGVNLSQGGAAGGAAGGMPMFDPSALDEITKDQKTMARQHLEILARYLKIDLREGDKKVIEEQNLNKSLQSEIDLFNTELGDAFVSGIKPIFSSKKCRVYDSFWNWARQDVLQMYYDIIFGRLSNVDREIVSKCIAVMNKASEELITFMQYHIRKAGVLSKDEDNDEFKYSLAYKLGTQLIENCKQVLEKDPAFKDVDYPTGPKTTITEKGDIKYAEVPRDNIRSLSQYVTTIAQGGELTKIKEPTLKEDLVKVYKALIKQASLTKETKLEVNDLYSQLLTFIDDHSEEIETKRSAASILASAHSDDDASDDETSEIASLPDKTEINQPVSSLIPPETIPFLHIQKKTPTGEWLYDRSLTATYLDTLEDAAMNGITFKEKFVLVTGAGRGSIGADIVKGLITGGAKVIVTTSRFNSASTNFYKNLYIKYGSKGSKLIVVPFNQGSVQDVDSLINFIYSELGWDLDAIIPFAAIPENGIQATEVNSKSELAHRIMLTNVYRIMGQVKIQKEKRGFRTRPAEVILPLSPNHGLFGSDGLYSESKISLETLFAKWASEDWGSYLTIVGAVIGWTRGTGLMSGNNMVAEGIEKYGVRTFSQQEMAFNLLGLLSEQVTQLAQDGPVKADLNGGFQFLTNLRELTANLRAEYQRTSEIRKAVSVESSIEHKVVFGENDDHSNYNKVELQPRSNMQHHFPTLKPYKDIKKLAPDLENLIDLESVIVVTGFAEVSPFGSSATRWDMEANGGFCIESTIYLAYIMGLIRYENTQKHAGWVDAKSGAPIEDQDIHTKYGKYIIEHTGIRLIEPDLFNGYDPSHKQLLQEVVVEHDMEPFVTSEETALAYKKEHKDKCEIFKNNSGEYSVAIKKGAILFIPKAIRFNRLVAGQIPTGWDAKRYGVPDDIIDQVDQVTLFNLVATIEALVSSGVCDPYEFYKYIHVSEFGICSGSGMGGINALRGMFKDRYKDMSVQNDILQESFINTMSAWVNMLLVSSSGPILTPVGACATAIESVEVGCEVILNKKAKVCIVGGYDDLQEEGSFEFANMKATSDAVEELESGRPPTEMSRPATTSRNGFMESQGSGIQVIMTAKLALEMGVPIYAIVGMTSTASDKIGRSVPAPGKGILTTAREHHGSYKYPTPILDIKFRKRQLEKRIRNINRMLEEDLLDVEDEALSMADTEEIFNKEEFINERVQELKTQASKEIQNAKRYYTVDIFKNERIAPLRASLAAFGLTIDDLGVASFHGTSTKANDKNESETIDRMLKHLGRAKGNPVIGVFQKYLTGHPKGAAGAWMLNGAIQILNSGTVPGNRNADNVDNVLQQYDHILYPSKTLKTDGIKAVSVTSFGFGQKGAQAIVIHPDYIFGAIDENTYNDYAVRRAARQKRTYRYLHTALTRSSMFVAKKHAPFDDALEQPVYLDPLVRVELNDKELKYSEKAIQKTLLYDEADKTGKMLSLMTKGQKNVGVDVELISEININNETFIERNFTESEILYCSNTASPQSSFAGTWSAKEAVFKALDTVSLGAGAPLKDIEIIRDAKTGAPKVQLHGDAADAAIDSDIRGFQVSISHNDIQAVAVAFAEI</sequence>
<keyword evidence="13" id="KW-0275">Fatty acid biosynthesis</keyword>
<keyword evidence="2 18" id="KW-0596">Phosphopantetheine</keyword>
<keyword evidence="8 21" id="KW-0460">Magnesium</keyword>
<dbReference type="Pfam" id="PF00106">
    <property type="entry name" value="adh_short"/>
    <property type="match status" value="1"/>
</dbReference>
<dbReference type="Pfam" id="PF02801">
    <property type="entry name" value="Ketoacyl-synt_C"/>
    <property type="match status" value="1"/>
</dbReference>
<evidence type="ECO:0000256" key="5">
    <source>
        <dbReference type="ARBA" id="ARBA00022679"/>
    </source>
</evidence>
<dbReference type="FunFam" id="3.30.70.2490:FF:000001">
    <property type="entry name" value="Fatty acid synthase subunit alpha"/>
    <property type="match status" value="1"/>
</dbReference>
<dbReference type="GO" id="GO:0004315">
    <property type="term" value="F:3-oxoacyl-[acyl-carrier-protein] synthase activity"/>
    <property type="evidence" value="ECO:0007669"/>
    <property type="project" value="UniProtKB-EC"/>
</dbReference>
<feature type="binding site" evidence="20">
    <location>
        <begin position="1858"/>
        <end position="1860"/>
    </location>
    <ligand>
        <name>acetyl-CoA</name>
        <dbReference type="ChEBI" id="CHEBI:57288"/>
    </ligand>
</feature>
<evidence type="ECO:0000256" key="16">
    <source>
        <dbReference type="ARBA" id="ARBA00048508"/>
    </source>
</evidence>
<protein>
    <recommendedName>
        <fullName evidence="18">Fatty acid synthase subunit alpha</fullName>
        <ecNumber evidence="18">2.3.1.86</ecNumber>
    </recommendedName>
    <domain>
        <recommendedName>
            <fullName evidence="18">3-oxoacyl-[acyl-carrier-protein] reductase</fullName>
            <ecNumber evidence="18">1.1.1.100</ecNumber>
        </recommendedName>
    </domain>
    <domain>
        <recommendedName>
            <fullName evidence="18">3-oxoacyl-[acyl-carrier-protein] synthase</fullName>
            <ecNumber evidence="18">2.3.1.41</ecNumber>
        </recommendedName>
    </domain>
</protein>
<keyword evidence="4" id="KW-0597">Phosphoprotein</keyword>
<dbReference type="InterPro" id="IPR040899">
    <property type="entry name" value="Fas_alpha_ACP"/>
</dbReference>
<dbReference type="Gene3D" id="3.40.47.10">
    <property type="match status" value="1"/>
</dbReference>
<dbReference type="NCBIfam" id="TIGR00556">
    <property type="entry name" value="pantethn_trn"/>
    <property type="match status" value="1"/>
</dbReference>